<dbReference type="PANTHER" id="PTHR46481:SF10">
    <property type="entry name" value="ZINC FINGER BED DOMAIN-CONTAINING PROTEIN 39"/>
    <property type="match status" value="1"/>
</dbReference>
<reference evidence="7 8" key="1">
    <citation type="submission" date="2018-10" db="EMBL/GenBank/DDBJ databases">
        <title>Genome assembly for a Yunnan-Guizhou Plateau 3E fish, Anabarilius grahami (Regan), and its evolutionary and genetic applications.</title>
        <authorList>
            <person name="Jiang W."/>
        </authorList>
    </citation>
    <scope>NUCLEOTIDE SEQUENCE [LARGE SCALE GENOMIC DNA]</scope>
    <source>
        <strain evidence="7">AG-KIZ</strain>
        <tissue evidence="7">Muscle</tissue>
    </source>
</reference>
<evidence type="ECO:0000256" key="3">
    <source>
        <dbReference type="ARBA" id="ARBA00022771"/>
    </source>
</evidence>
<keyword evidence="4" id="KW-0862">Zinc</keyword>
<feature type="region of interest" description="Disordered" evidence="6">
    <location>
        <begin position="19"/>
        <end position="42"/>
    </location>
</feature>
<dbReference type="EMBL" id="RJVU01061863">
    <property type="protein sequence ID" value="ROJ30581.1"/>
    <property type="molecule type" value="Genomic_DNA"/>
</dbReference>
<gene>
    <name evidence="7" type="ORF">DPX16_1560</name>
</gene>
<accession>A0A3N0XTC4</accession>
<keyword evidence="8" id="KW-1185">Reference proteome</keyword>
<name>A0A3N0XTC4_ANAGA</name>
<dbReference type="InterPro" id="IPR012337">
    <property type="entry name" value="RNaseH-like_sf"/>
</dbReference>
<dbReference type="GO" id="GO:0008270">
    <property type="term" value="F:zinc ion binding"/>
    <property type="evidence" value="ECO:0007669"/>
    <property type="project" value="UniProtKB-KW"/>
</dbReference>
<evidence type="ECO:0008006" key="9">
    <source>
        <dbReference type="Google" id="ProtNLM"/>
    </source>
</evidence>
<dbReference type="InterPro" id="IPR052035">
    <property type="entry name" value="ZnF_BED_domain_contain"/>
</dbReference>
<dbReference type="SUPFAM" id="SSF53098">
    <property type="entry name" value="Ribonuclease H-like"/>
    <property type="match status" value="1"/>
</dbReference>
<dbReference type="AlphaFoldDB" id="A0A3N0XTC4"/>
<dbReference type="GO" id="GO:0005634">
    <property type="term" value="C:nucleus"/>
    <property type="evidence" value="ECO:0007669"/>
    <property type="project" value="UniProtKB-SubCell"/>
</dbReference>
<evidence type="ECO:0000256" key="6">
    <source>
        <dbReference type="SAM" id="MobiDB-lite"/>
    </source>
</evidence>
<evidence type="ECO:0000256" key="1">
    <source>
        <dbReference type="ARBA" id="ARBA00004123"/>
    </source>
</evidence>
<proteinExistence type="predicted"/>
<keyword evidence="5" id="KW-0539">Nucleus</keyword>
<evidence type="ECO:0000313" key="7">
    <source>
        <dbReference type="EMBL" id="ROJ30581.1"/>
    </source>
</evidence>
<keyword evidence="3" id="KW-0863">Zinc-finger</keyword>
<dbReference type="OrthoDB" id="10057873at2759"/>
<comment type="subcellular location">
    <subcellularLocation>
        <location evidence="1">Nucleus</location>
    </subcellularLocation>
</comment>
<dbReference type="PANTHER" id="PTHR46481">
    <property type="entry name" value="ZINC FINGER BED DOMAIN-CONTAINING PROTEIN 4"/>
    <property type="match status" value="1"/>
</dbReference>
<evidence type="ECO:0000256" key="2">
    <source>
        <dbReference type="ARBA" id="ARBA00022723"/>
    </source>
</evidence>
<protein>
    <recommendedName>
        <fullName evidence="9">HAT C-terminal dimerisation domain-containing protein</fullName>
    </recommendedName>
</protein>
<evidence type="ECO:0000313" key="8">
    <source>
        <dbReference type="Proteomes" id="UP000281406"/>
    </source>
</evidence>
<evidence type="ECO:0000256" key="4">
    <source>
        <dbReference type="ARBA" id="ARBA00022833"/>
    </source>
</evidence>
<organism evidence="7 8">
    <name type="scientific">Anabarilius grahami</name>
    <name type="common">Kanglang fish</name>
    <name type="synonym">Barilius grahami</name>
    <dbReference type="NCBI Taxonomy" id="495550"/>
    <lineage>
        <taxon>Eukaryota</taxon>
        <taxon>Metazoa</taxon>
        <taxon>Chordata</taxon>
        <taxon>Craniata</taxon>
        <taxon>Vertebrata</taxon>
        <taxon>Euteleostomi</taxon>
        <taxon>Actinopterygii</taxon>
        <taxon>Neopterygii</taxon>
        <taxon>Teleostei</taxon>
        <taxon>Ostariophysi</taxon>
        <taxon>Cypriniformes</taxon>
        <taxon>Xenocyprididae</taxon>
        <taxon>Xenocypridinae</taxon>
        <taxon>Xenocypridinae incertae sedis</taxon>
        <taxon>Anabarilius</taxon>
    </lineage>
</organism>
<keyword evidence="2" id="KW-0479">Metal-binding</keyword>
<evidence type="ECO:0000256" key="5">
    <source>
        <dbReference type="ARBA" id="ARBA00023242"/>
    </source>
</evidence>
<comment type="caution">
    <text evidence="7">The sequence shown here is derived from an EMBL/GenBank/DDBJ whole genome shotgun (WGS) entry which is preliminary data.</text>
</comment>
<feature type="region of interest" description="Disordered" evidence="6">
    <location>
        <begin position="450"/>
        <end position="470"/>
    </location>
</feature>
<dbReference type="Proteomes" id="UP000281406">
    <property type="component" value="Unassembled WGS sequence"/>
</dbReference>
<sequence>MSAKKEAHRAYNLSNKWHSARVSGMGPRTPRHPANKSAKKEALRGLQSQQQVAFSLLQNKTQTVPTCELERRPVGAYHSNDTWLQLVKYCKLFDNEDFRHFLHVLDPQYRPIKIHYLVCDHSRNVHGKHTGEKIAMMFECCAEEYLIKNKINFVITDNASNMRKALQARFLPEEDEAAEPEPEDEIWQDLTPEDQEAVNATLDENCKMQRLSCFTHSLQLVIKDGLKEASGLSGTLSKLSRAANLLHSGTSFKDCFEANFGDATIPTANATRWNSTLKQVKAYVNFDIQMLAYVLDSEGHKSLILSQREYAQLKELIEVLDPFLEATNLTQGEKIVTVSVVVPCVLTLHSHLQEIRERVRYCWPLVRALENSMKARFTEIFSAVMMPGCEPDEGRGPTKFPFTIAYFVASVLDTAFGFQWLEHDVQLDNSIKGQLKSQIKEYIKAEGEKQQLPSSAAATGPWVGDAPASPPEAPQKKLKMFSHYRKTPSSTNNKPSVHAQLTAYLDLIAEQDSVPCFGFWQQHKVKFPALYQLATQFFEGPRVETCRHWELETRLRLEYGTRDSTQTRTLVMVTRLGLDSDSSLVTRT</sequence>